<keyword evidence="1 3" id="KW-0150">Chloroplast</keyword>
<comment type="function">
    <text evidence="1">Involved in protein precursor import into chloroplasts. May be part of an intermediate translocation complex acting as a protein-conducting channel at the inner envelope.</text>
</comment>
<dbReference type="GeneID" id="27986041"/>
<feature type="compositionally biased region" description="Basic and acidic residues" evidence="2">
    <location>
        <begin position="1739"/>
        <end position="1789"/>
    </location>
</feature>
<organism evidence="3">
    <name type="scientific">Sequoia sempervirens</name>
    <name type="common">California redwood</name>
    <name type="synonym">Taxodium sempervirens</name>
    <dbReference type="NCBI Taxonomy" id="28980"/>
    <lineage>
        <taxon>Eukaryota</taxon>
        <taxon>Viridiplantae</taxon>
        <taxon>Streptophyta</taxon>
        <taxon>Embryophyta</taxon>
        <taxon>Tracheophyta</taxon>
        <taxon>Spermatophyta</taxon>
        <taxon>Pinopsida</taxon>
        <taxon>Pinidae</taxon>
        <taxon>Conifers II</taxon>
        <taxon>Cupressales</taxon>
        <taxon>Cupressaceae</taxon>
        <taxon>Sequoia</taxon>
    </lineage>
</organism>
<dbReference type="PANTHER" id="PTHR33163">
    <property type="entry name" value="PROTEIN TIC 214-RELATED"/>
    <property type="match status" value="1"/>
</dbReference>
<feature type="region of interest" description="Disordered" evidence="2">
    <location>
        <begin position="463"/>
        <end position="496"/>
    </location>
</feature>
<reference evidence="3" key="1">
    <citation type="submission" date="2015-04" db="EMBL/GenBank/DDBJ databases">
        <authorList>
            <person name="Syromyatnikov M.Y."/>
            <person name="Popov V.N."/>
        </authorList>
    </citation>
    <scope>NUCLEOTIDE SEQUENCE</scope>
</reference>
<keyword evidence="1" id="KW-0812">Transmembrane</keyword>
<dbReference type="GO" id="GO:0015031">
    <property type="term" value="P:protein transport"/>
    <property type="evidence" value="ECO:0007669"/>
    <property type="project" value="UniProtKB-KW"/>
</dbReference>
<feature type="region of interest" description="Disordered" evidence="2">
    <location>
        <begin position="1556"/>
        <end position="1579"/>
    </location>
</feature>
<feature type="transmembrane region" description="Helical" evidence="1">
    <location>
        <begin position="62"/>
        <end position="83"/>
    </location>
</feature>
<feature type="transmembrane region" description="Helical" evidence="1">
    <location>
        <begin position="2260"/>
        <end position="2281"/>
    </location>
</feature>
<feature type="transmembrane region" description="Helical" evidence="1">
    <location>
        <begin position="2301"/>
        <end position="2324"/>
    </location>
</feature>
<dbReference type="GO" id="GO:0009706">
    <property type="term" value="C:chloroplast inner membrane"/>
    <property type="evidence" value="ECO:0007669"/>
    <property type="project" value="UniProtKB-SubCell"/>
</dbReference>
<feature type="transmembrane region" description="Helical" evidence="1">
    <location>
        <begin position="18"/>
        <end position="41"/>
    </location>
</feature>
<comment type="subcellular location">
    <subcellularLocation>
        <location evidence="1">Plastid</location>
        <location evidence="1">Chloroplast inner membrane</location>
    </subcellularLocation>
</comment>
<gene>
    <name evidence="3" type="primary">ycf1</name>
    <name evidence="1" type="synonym">TIC214</name>
</gene>
<accession>A0A172ELD6</accession>
<keyword evidence="1" id="KW-0472">Membrane</keyword>
<keyword evidence="1" id="KW-1001">Plastid inner membrane</keyword>
<geneLocation type="chloroplast" evidence="3"/>
<keyword evidence="1 3" id="KW-0934">Plastid</keyword>
<keyword evidence="1" id="KW-1133">Transmembrane helix</keyword>
<feature type="transmembrane region" description="Helical" evidence="1">
    <location>
        <begin position="2220"/>
        <end position="2239"/>
    </location>
</feature>
<keyword evidence="1" id="KW-0653">Protein transport</keyword>
<feature type="region of interest" description="Disordered" evidence="2">
    <location>
        <begin position="773"/>
        <end position="794"/>
    </location>
</feature>
<feature type="region of interest" description="Disordered" evidence="2">
    <location>
        <begin position="1436"/>
        <end position="1469"/>
    </location>
</feature>
<dbReference type="InterPro" id="IPR008896">
    <property type="entry name" value="TIC214"/>
</dbReference>
<feature type="compositionally biased region" description="Polar residues" evidence="2">
    <location>
        <begin position="483"/>
        <end position="496"/>
    </location>
</feature>
<keyword evidence="1" id="KW-0813">Transport</keyword>
<proteinExistence type="inferred from homology"/>
<feature type="compositionally biased region" description="Basic residues" evidence="2">
    <location>
        <begin position="1557"/>
        <end position="1568"/>
    </location>
</feature>
<feature type="transmembrane region" description="Helical" evidence="1">
    <location>
        <begin position="125"/>
        <end position="142"/>
    </location>
</feature>
<dbReference type="PANTHER" id="PTHR33163:SF40">
    <property type="entry name" value="PROTEIN TIC 214"/>
    <property type="match status" value="1"/>
</dbReference>
<feature type="transmembrane region" description="Helical" evidence="1">
    <location>
        <begin position="162"/>
        <end position="182"/>
    </location>
</feature>
<feature type="transmembrane region" description="Helical" evidence="1">
    <location>
        <begin position="95"/>
        <end position="118"/>
    </location>
</feature>
<feature type="compositionally biased region" description="Basic and acidic residues" evidence="2">
    <location>
        <begin position="1454"/>
        <end position="1469"/>
    </location>
</feature>
<evidence type="ECO:0000256" key="2">
    <source>
        <dbReference type="SAM" id="MobiDB-lite"/>
    </source>
</evidence>
<protein>
    <recommendedName>
        <fullName evidence="1">Protein TIC 214</fullName>
    </recommendedName>
    <alternativeName>
        <fullName evidence="1">Translocon at the inner envelope membrane of chloroplasts 214</fullName>
    </alternativeName>
</protein>
<dbReference type="Pfam" id="PF05758">
    <property type="entry name" value="Ycf1"/>
    <property type="match status" value="3"/>
</dbReference>
<dbReference type="SUPFAM" id="SSF58113">
    <property type="entry name" value="Apolipoprotein A-I"/>
    <property type="match status" value="1"/>
</dbReference>
<evidence type="ECO:0000256" key="1">
    <source>
        <dbReference type="RuleBase" id="RU364085"/>
    </source>
</evidence>
<feature type="transmembrane region" description="Helical" evidence="1">
    <location>
        <begin position="203"/>
        <end position="219"/>
    </location>
</feature>
<dbReference type="EMBL" id="KR075871">
    <property type="protein sequence ID" value="ALB37012.1"/>
    <property type="molecule type" value="Genomic_DNA"/>
</dbReference>
<dbReference type="RefSeq" id="YP_009259060.1">
    <property type="nucleotide sequence ID" value="NC_030372.1"/>
</dbReference>
<sequence>MTALATFILPWVERTLPVILFGLYYGFLATLPIGPAQMYYVRSILLKDQIFDRNNKNKIVPTGKFILSGSFVGQFIVFSSIYLSPIYTALFKPHAMTLMFVPVFLFLFIKILFLNVLFPWMNNPAIEFFLGVALQLLNPALFGKSVFPRLVNIMLFRYSGNLLFLLSTAAGWLSGQILFVKMTKIFCSRVEGNTPLKLGKKRHLFAFTFQVIFFGYFMLTCYGRRPSLVLTKWNDQRSFIQGPLEEIEEDSTEEYSAKKKKAADRMEAKKRKKAFINEPVSIASLSKKFIRVLSLKDLDKDTETESVLPNIIIKPWPLLFFDSNRFNLPQRYVGVGNFILRGPVKNQVAEYFFDVCLSDGHQRISFTTPPSMSFFAKMVNLGDQSLHPNQDALDEWLVTKQNKRSYLAKELENRVRALSNGSPLVDVIEKRIRFARTGSGKPLSEVHDPLLSGPFRGSMNQFKSPWMLPPDGSTERLQKNKKSQSNNHDSTNQLNRISFIRPENKSKLVHRNEKIKIIFKWWLDRIRLFLLEEKETRRFLDEATLKDLLIRFESIYPKDSLEYVLKTLAPVSLNTRIEREIASCDKKMFNDFLLHLFLESTGPKWELLLSVLPTEQALLYERFFLVNSDELPNSRVSKRIPKEISDQDLPSEKEDLIEKKNNLDQEYEDFFVLYSKFMEFKQKPIVNDYEPRIRDFNRFIVPKWPATIVSGVYDTMAVKDCLELRPKKARQLIVIKPFDKLKELEQKKQKEREESYFLKEFFEWFKQERTEEEAGFQEQTQEQNVAKEGEDDAEEDLVTKDIHVFSYPYEGDFRRCLVKGAVRFQSRKVSVLSHWIPRPQSPHFARLEEMTQETHSKPKKLVVKRKITTSRLMGFVEQFVERKHKRQEEQRRQMQQAFDWELLHYLRACILFTHAYLRKRLYFPPLIIVKNLGRILLFQAPEWEQDWSNLNKEFYIKCNYDGYELTDVDVPKDWIKDYVKEGIQIKIVYPFRLRPWYEDSPQSTDTDKKTTSFLSLYGTENELPFGNPAKVPSFWDPIGELIWNYTSHWAKVIIERINPIIEWMKPIIEWMKPIIQRIEELLRSKKIIKINIRPDIESTEKNDQLPVIIRTRPTSNIKFSLEVVQDPSEPFSMQVDPDLDLEDSDNWTTTMHDQIKQMNEEYLVNLEIYQQLQADFKKKMDQPSPDIKSRFTKEFVRIKIWGSIFQKKSTRFIRKKLPYFMKVLYFRTKLTVIDLKISIFNLIESSLQFYMQLTIKIEPIQKLFNRNRIINPTRKKDTIKKDTKHISQAYVFHKIWQQIRSMKGSYAKDLLESRASTPLIKKNVKEFLDLQGILDCKNPEDLTAKHWKQWLKWCSGYRIAPQKKKNGIGNRLGWSEFASFLGEEEFASFLTRLQNRIKRHRYELLAYSYLDHMKEDYNGPAVQYIPEPDHQAIAKFKKMRDPSYSNKKNRDKKKNPDSAKKKKLKSSERSTMKKNSYYYFQFWLFPDIKRRVKNAKRLDDLFPPNILRKQIRKMWEFRELEIDKDFDVDAFVIQSLKEQEEEKQRKLAAIQKIKEEKKKRKEERRKTKQERLQKLESATNPEEVKNLKRAFKIEDQRKRWERMEEVKKGRERQKKEMIARQRERQAARKLRIEREIKKREKLRQKYGKSTRNSKLAKIEKRINDFLVRDFDKIYGLEKNLDKINTKKEEIRIKIKNLILERDAKINARGDKNAWDKVKSKLDSLNKKKKKRLPTQEAKSNPKERKKEKNPKIQRRKERERFERKGRRPEELGKRETKQADTPENETEKLPYPEMGKNFRVWKPKYKVQKLPLAPWFSKSKNAARFLDKKKLGTRAAVAELTRSYFENGEFDLELLETILHLKSYFKKNKNGFFRIFADKHRRSMPLLPGYFNDRFLIYKIASLFLKMKRKRKDVNLFDRSERIKRDTIENVNEKISSSFIFEDIFLPRRRREFRILNLLNLENHLDESTELNSKEIPNDEGLMEKDEHLIIDTRQKIRRFLWPRYRLEDLICMNRYWWNTNNGSRSAMLRVRMYPKIDHWEHIQNSLNLIKDSFVSIREILQDLGNRTKSFLGRRHSPVFGRNETMNEVKESKTNSFCSTSLSFPSDRSPCNKLREKLQTEIIPAVKKLKDEIISFLKELKDEIISPVKILQTEIISAVKKLKDEIISAVKKLKDEIISFLKELKDEIISPVKILQTEIISAVKKLKDEIISSLEELRKILISLINRFLSNLINVLKIWRRVINRGKPRKYIFPKLVSKLSYLFSPISFLFSPISFLFSPIRFLFSPIRFLFSSIGYLFSSIGYLFSSIGYLFSSIGALFRYILGKK</sequence>
<comment type="similarity">
    <text evidence="1">Belongs to the TIC214 family.</text>
</comment>
<name>A0A172ELD6_SEQSE</name>
<comment type="subunit">
    <text evidence="1">Part of the Tic complex.</text>
</comment>
<evidence type="ECO:0000313" key="3">
    <source>
        <dbReference type="EMBL" id="ALB37012.1"/>
    </source>
</evidence>
<feature type="region of interest" description="Disordered" evidence="2">
    <location>
        <begin position="1718"/>
        <end position="1789"/>
    </location>
</feature>